<proteinExistence type="inferred from homology"/>
<comment type="caution">
    <text evidence="5">The sequence shown here is derived from an EMBL/GenBank/DDBJ whole genome shotgun (WGS) entry which is preliminary data.</text>
</comment>
<dbReference type="AlphaFoldDB" id="A0A9P9DDZ0"/>
<name>A0A9P9DDZ0_9HYPO</name>
<sequence length="352" mass="38796">MPSVKLRVGVVGIGRMGRRHAINVLHGVPRATLLCACSPAEADLAWGREQLVPHGVIVVPTFEEMIKTPGLDAIIIASATYLHTTQTIAALDRGIHVLCEKPVCKTLDELELLVKKAEANPRAKLMVGFVRRFDENYKEAHEQIQQNAIGRPVVIRSQGCEPLDESPFFKQYLKDSGGVFLDSIIHDIDLSLYLFGENSQPKSVSASGVAAIHSELVEYGDTDNTVGICEYWDGKIAFFYNSRTTAHGYDNATEIFGTAGKLSINLIPRRNAVEICDKDGFVKTPAHPGWYERYALAFVAEAIDWVNAVLDNKPMPVPLRSSLTSLKIATALQDSLRTGQKVFFDRDGVCQK</sequence>
<dbReference type="InterPro" id="IPR055170">
    <property type="entry name" value="GFO_IDH_MocA-like_dom"/>
</dbReference>
<evidence type="ECO:0008006" key="7">
    <source>
        <dbReference type="Google" id="ProtNLM"/>
    </source>
</evidence>
<dbReference type="Gene3D" id="3.30.360.10">
    <property type="entry name" value="Dihydrodipicolinate Reductase, domain 2"/>
    <property type="match status" value="1"/>
</dbReference>
<dbReference type="InterPro" id="IPR000683">
    <property type="entry name" value="Gfo/Idh/MocA-like_OxRdtase_N"/>
</dbReference>
<organism evidence="5 6">
    <name type="scientific">Dactylonectria estremocensis</name>
    <dbReference type="NCBI Taxonomy" id="1079267"/>
    <lineage>
        <taxon>Eukaryota</taxon>
        <taxon>Fungi</taxon>
        <taxon>Dikarya</taxon>
        <taxon>Ascomycota</taxon>
        <taxon>Pezizomycotina</taxon>
        <taxon>Sordariomycetes</taxon>
        <taxon>Hypocreomycetidae</taxon>
        <taxon>Hypocreales</taxon>
        <taxon>Nectriaceae</taxon>
        <taxon>Dactylonectria</taxon>
    </lineage>
</organism>
<comment type="similarity">
    <text evidence="1">Belongs to the Gfo/Idh/MocA family.</text>
</comment>
<dbReference type="SUPFAM" id="SSF55347">
    <property type="entry name" value="Glyceraldehyde-3-phosphate dehydrogenase-like, C-terminal domain"/>
    <property type="match status" value="1"/>
</dbReference>
<evidence type="ECO:0000259" key="4">
    <source>
        <dbReference type="Pfam" id="PF22725"/>
    </source>
</evidence>
<dbReference type="SUPFAM" id="SSF51735">
    <property type="entry name" value="NAD(P)-binding Rossmann-fold domains"/>
    <property type="match status" value="1"/>
</dbReference>
<evidence type="ECO:0000313" key="5">
    <source>
        <dbReference type="EMBL" id="KAH7117247.1"/>
    </source>
</evidence>
<keyword evidence="2" id="KW-0560">Oxidoreductase</keyword>
<evidence type="ECO:0000256" key="1">
    <source>
        <dbReference type="ARBA" id="ARBA00010928"/>
    </source>
</evidence>
<evidence type="ECO:0000313" key="6">
    <source>
        <dbReference type="Proteomes" id="UP000717696"/>
    </source>
</evidence>
<evidence type="ECO:0000256" key="2">
    <source>
        <dbReference type="ARBA" id="ARBA00023002"/>
    </source>
</evidence>
<protein>
    <recommendedName>
        <fullName evidence="7">NAD-binding Rossmann fold oxidoreductase family protein</fullName>
    </recommendedName>
</protein>
<dbReference type="GO" id="GO:0006740">
    <property type="term" value="P:NADPH regeneration"/>
    <property type="evidence" value="ECO:0007669"/>
    <property type="project" value="TreeGrafter"/>
</dbReference>
<dbReference type="GO" id="GO:0005737">
    <property type="term" value="C:cytoplasm"/>
    <property type="evidence" value="ECO:0007669"/>
    <property type="project" value="TreeGrafter"/>
</dbReference>
<gene>
    <name evidence="5" type="ORF">B0J13DRAFT_590254</name>
</gene>
<dbReference type="Pfam" id="PF22725">
    <property type="entry name" value="GFO_IDH_MocA_C3"/>
    <property type="match status" value="1"/>
</dbReference>
<evidence type="ECO:0000259" key="3">
    <source>
        <dbReference type="Pfam" id="PF01408"/>
    </source>
</evidence>
<feature type="domain" description="Gfo/Idh/MocA-like oxidoreductase N-terminal" evidence="3">
    <location>
        <begin position="6"/>
        <end position="129"/>
    </location>
</feature>
<dbReference type="OrthoDB" id="446809at2759"/>
<feature type="domain" description="GFO/IDH/MocA-like oxidoreductase" evidence="4">
    <location>
        <begin position="137"/>
        <end position="262"/>
    </location>
</feature>
<accession>A0A9P9DDZ0</accession>
<dbReference type="Proteomes" id="UP000717696">
    <property type="component" value="Unassembled WGS sequence"/>
</dbReference>
<dbReference type="PANTHER" id="PTHR42840:SF3">
    <property type="entry name" value="BINDING ROSSMANN FOLD OXIDOREDUCTASE, PUTATIVE (AFU_ORTHOLOGUE AFUA_2G10240)-RELATED"/>
    <property type="match status" value="1"/>
</dbReference>
<reference evidence="5" key="1">
    <citation type="journal article" date="2021" name="Nat. Commun.">
        <title>Genetic determinants of endophytism in the Arabidopsis root mycobiome.</title>
        <authorList>
            <person name="Mesny F."/>
            <person name="Miyauchi S."/>
            <person name="Thiergart T."/>
            <person name="Pickel B."/>
            <person name="Atanasova L."/>
            <person name="Karlsson M."/>
            <person name="Huettel B."/>
            <person name="Barry K.W."/>
            <person name="Haridas S."/>
            <person name="Chen C."/>
            <person name="Bauer D."/>
            <person name="Andreopoulos W."/>
            <person name="Pangilinan J."/>
            <person name="LaButti K."/>
            <person name="Riley R."/>
            <person name="Lipzen A."/>
            <person name="Clum A."/>
            <person name="Drula E."/>
            <person name="Henrissat B."/>
            <person name="Kohler A."/>
            <person name="Grigoriev I.V."/>
            <person name="Martin F.M."/>
            <person name="Hacquard S."/>
        </authorList>
    </citation>
    <scope>NUCLEOTIDE SEQUENCE</scope>
    <source>
        <strain evidence="5">MPI-CAGE-AT-0021</strain>
    </source>
</reference>
<dbReference type="InterPro" id="IPR036291">
    <property type="entry name" value="NAD(P)-bd_dom_sf"/>
</dbReference>
<dbReference type="GO" id="GO:0016491">
    <property type="term" value="F:oxidoreductase activity"/>
    <property type="evidence" value="ECO:0007669"/>
    <property type="project" value="UniProtKB-KW"/>
</dbReference>
<dbReference type="Pfam" id="PF01408">
    <property type="entry name" value="GFO_IDH_MocA"/>
    <property type="match status" value="1"/>
</dbReference>
<dbReference type="PANTHER" id="PTHR42840">
    <property type="entry name" value="NAD(P)-BINDING ROSSMANN-FOLD SUPERFAMILY PROTEIN-RELATED"/>
    <property type="match status" value="1"/>
</dbReference>
<keyword evidence="6" id="KW-1185">Reference proteome</keyword>
<dbReference type="Gene3D" id="3.40.50.720">
    <property type="entry name" value="NAD(P)-binding Rossmann-like Domain"/>
    <property type="match status" value="1"/>
</dbReference>
<dbReference type="EMBL" id="JAGMUU010000034">
    <property type="protein sequence ID" value="KAH7117247.1"/>
    <property type="molecule type" value="Genomic_DNA"/>
</dbReference>
<dbReference type="GO" id="GO:0000166">
    <property type="term" value="F:nucleotide binding"/>
    <property type="evidence" value="ECO:0007669"/>
    <property type="project" value="InterPro"/>
</dbReference>